<dbReference type="Proteomes" id="UP000247584">
    <property type="component" value="Unassembled WGS sequence"/>
</dbReference>
<dbReference type="Pfam" id="PF11008">
    <property type="entry name" value="DUF2846"/>
    <property type="match status" value="1"/>
</dbReference>
<organism evidence="2 3">
    <name type="scientific">Shewanella chilikensis</name>
    <dbReference type="NCBI Taxonomy" id="558541"/>
    <lineage>
        <taxon>Bacteria</taxon>
        <taxon>Pseudomonadati</taxon>
        <taxon>Pseudomonadota</taxon>
        <taxon>Gammaproteobacteria</taxon>
        <taxon>Alteromonadales</taxon>
        <taxon>Shewanellaceae</taxon>
        <taxon>Shewanella</taxon>
    </lineage>
</organism>
<keyword evidence="3" id="KW-1185">Reference proteome</keyword>
<reference evidence="2 3" key="1">
    <citation type="submission" date="2018-06" db="EMBL/GenBank/DDBJ databases">
        <title>Genomic Encyclopedia of Type Strains, Phase III (KMG-III): the genomes of soil and plant-associated and newly described type strains.</title>
        <authorList>
            <person name="Whitman W."/>
        </authorList>
    </citation>
    <scope>NUCLEOTIDE SEQUENCE [LARGE SCALE GENOMIC DNA]</scope>
    <source>
        <strain evidence="2 3">JC5</strain>
    </source>
</reference>
<dbReference type="PROSITE" id="PS51257">
    <property type="entry name" value="PROKAR_LIPOPROTEIN"/>
    <property type="match status" value="1"/>
</dbReference>
<name>A0ABX5PS80_9GAMM</name>
<evidence type="ECO:0000313" key="2">
    <source>
        <dbReference type="EMBL" id="PYE60466.1"/>
    </source>
</evidence>
<dbReference type="GeneID" id="99799501"/>
<evidence type="ECO:0000313" key="3">
    <source>
        <dbReference type="Proteomes" id="UP000247584"/>
    </source>
</evidence>
<gene>
    <name evidence="2" type="ORF">C8J23_10379</name>
</gene>
<sequence length="158" mass="17743">MRKILPIIMLAVLSGCASIPKDAPPYRPAPIANDNSGTLYIYRVGAYPILRTPSILVDSNKIIDPPEKAYTWIYLSPGNHNVTVDWAWDAGWPDLSFEIPIEAGKEHFLKITGSFENLGLKYRAGSEALYMEKSIAEKELKECCRYITPANKQSQLDR</sequence>
<accession>A0ABX5PS80</accession>
<comment type="caution">
    <text evidence="2">The sequence shown here is derived from an EMBL/GenBank/DDBJ whole genome shotgun (WGS) entry which is preliminary data.</text>
</comment>
<dbReference type="EMBL" id="QJSY01000003">
    <property type="protein sequence ID" value="PYE60466.1"/>
    <property type="molecule type" value="Genomic_DNA"/>
</dbReference>
<dbReference type="RefSeq" id="WP_101055593.1">
    <property type="nucleotide sequence ID" value="NZ_BMXX01000003.1"/>
</dbReference>
<dbReference type="InterPro" id="IPR022548">
    <property type="entry name" value="DUF2846"/>
</dbReference>
<evidence type="ECO:0000259" key="1">
    <source>
        <dbReference type="Pfam" id="PF11008"/>
    </source>
</evidence>
<proteinExistence type="predicted"/>
<protein>
    <submittedName>
        <fullName evidence="2">Uncharacterized protein DUF2846</fullName>
    </submittedName>
</protein>
<feature type="domain" description="DUF2846" evidence="1">
    <location>
        <begin position="34"/>
        <end position="114"/>
    </location>
</feature>